<name>A0A9X1N6R8_9GAMM</name>
<evidence type="ECO:0000256" key="4">
    <source>
        <dbReference type="ARBA" id="ARBA00023172"/>
    </source>
</evidence>
<dbReference type="InterPro" id="IPR013762">
    <property type="entry name" value="Integrase-like_cat_sf"/>
</dbReference>
<sequence>MLKGMKPGCKPLTESLPGRGSGAIMFKRPGDGAPAAFFRYYLDGKQKLLKIGDYRSTHRATGMTLIEIRDKARAMSERLRHEPDLRAAIEADEAFKEAERQERIRQFEALKQKQADEAARGSVADLLADYLLARSGKVGERQLAEWRRVIEADIPASIQKFKCDAVTPATVEKILTPIWRRGATSQAEKVRAFLRAAFQYGLTAEHTIGRASGKRFGLALNPVDAVKVEHATRSVERALSDTELSKFWHTIEITEGVGPVMALLFKFVIATGGQRIAQVAREPWSSFDVDKKVMRLIDVKGRGSVKRVHLVPLTDRAVEILEDVFEINGEEDWPWTSTGKAPFVVTSFTHAIADWCRSKHAVIDGKRIERFTPRDLRRTCTQLMQRHGIPDEQSDLLQSHGQTGVVGRHYRNNPEAYLPAKIEAMDAFEAALTAQLKQFDTNLANAQTDV</sequence>
<comment type="caution">
    <text evidence="7">The sequence shown here is derived from an EMBL/GenBank/DDBJ whole genome shotgun (WGS) entry which is preliminary data.</text>
</comment>
<dbReference type="GO" id="GO:0003677">
    <property type="term" value="F:DNA binding"/>
    <property type="evidence" value="ECO:0007669"/>
    <property type="project" value="UniProtKB-KW"/>
</dbReference>
<keyword evidence="2" id="KW-0229">DNA integration</keyword>
<keyword evidence="4" id="KW-0233">DNA recombination</keyword>
<dbReference type="Gene3D" id="1.10.150.130">
    <property type="match status" value="1"/>
</dbReference>
<organism evidence="7 8">
    <name type="scientific">Stutzerimonas kunmingensis</name>
    <dbReference type="NCBI Taxonomy" id="1211807"/>
    <lineage>
        <taxon>Bacteria</taxon>
        <taxon>Pseudomonadati</taxon>
        <taxon>Pseudomonadota</taxon>
        <taxon>Gammaproteobacteria</taxon>
        <taxon>Pseudomonadales</taxon>
        <taxon>Pseudomonadaceae</taxon>
        <taxon>Stutzerimonas</taxon>
    </lineage>
</organism>
<keyword evidence="8" id="KW-1185">Reference proteome</keyword>
<reference evidence="7" key="1">
    <citation type="submission" date="2021-08" db="EMBL/GenBank/DDBJ databases">
        <title>Isolation and characterization of neutrophilic mixotrophic iron-oxidizing bacteria from deep-sea hydrothermal vents.</title>
        <authorList>
            <person name="He Y."/>
        </authorList>
    </citation>
    <scope>NUCLEOTIDE SEQUENCE</scope>
    <source>
        <strain evidence="7">IOP_13</strain>
    </source>
</reference>
<dbReference type="GO" id="GO:0015074">
    <property type="term" value="P:DNA integration"/>
    <property type="evidence" value="ECO:0007669"/>
    <property type="project" value="UniProtKB-KW"/>
</dbReference>
<evidence type="ECO:0000256" key="3">
    <source>
        <dbReference type="ARBA" id="ARBA00023125"/>
    </source>
</evidence>
<dbReference type="InterPro" id="IPR053876">
    <property type="entry name" value="Phage_int_M"/>
</dbReference>
<dbReference type="GO" id="GO:0006310">
    <property type="term" value="P:DNA recombination"/>
    <property type="evidence" value="ECO:0007669"/>
    <property type="project" value="UniProtKB-KW"/>
</dbReference>
<dbReference type="Gene3D" id="1.10.443.10">
    <property type="entry name" value="Intergrase catalytic core"/>
    <property type="match status" value="1"/>
</dbReference>
<dbReference type="PANTHER" id="PTHR30629">
    <property type="entry name" value="PROPHAGE INTEGRASE"/>
    <property type="match status" value="1"/>
</dbReference>
<evidence type="ECO:0000256" key="2">
    <source>
        <dbReference type="ARBA" id="ARBA00022908"/>
    </source>
</evidence>
<evidence type="ECO:0000256" key="1">
    <source>
        <dbReference type="ARBA" id="ARBA00008857"/>
    </source>
</evidence>
<dbReference type="PANTHER" id="PTHR30629:SF2">
    <property type="entry name" value="PROPHAGE INTEGRASE INTS-RELATED"/>
    <property type="match status" value="1"/>
</dbReference>
<dbReference type="InterPro" id="IPR050808">
    <property type="entry name" value="Phage_Integrase"/>
</dbReference>
<dbReference type="CDD" id="cd00801">
    <property type="entry name" value="INT_P4_C"/>
    <property type="match status" value="1"/>
</dbReference>
<protein>
    <submittedName>
        <fullName evidence="7">Tyrosine-type recombinase/integrase</fullName>
    </submittedName>
</protein>
<feature type="domain" description="Tyr recombinase" evidence="5">
    <location>
        <begin position="261"/>
        <end position="412"/>
    </location>
</feature>
<dbReference type="InterPro" id="IPR010998">
    <property type="entry name" value="Integrase_recombinase_N"/>
</dbReference>
<dbReference type="Pfam" id="PF00589">
    <property type="entry name" value="Phage_integrase"/>
    <property type="match status" value="1"/>
</dbReference>
<proteinExistence type="inferred from homology"/>
<accession>A0A9X1N6R8</accession>
<evidence type="ECO:0000259" key="6">
    <source>
        <dbReference type="Pfam" id="PF22022"/>
    </source>
</evidence>
<dbReference type="InterPro" id="IPR002104">
    <property type="entry name" value="Integrase_catalytic"/>
</dbReference>
<dbReference type="SUPFAM" id="SSF56349">
    <property type="entry name" value="DNA breaking-rejoining enzymes"/>
    <property type="match status" value="1"/>
</dbReference>
<dbReference type="AlphaFoldDB" id="A0A9X1N6R8"/>
<dbReference type="EMBL" id="JAINWF010000012">
    <property type="protein sequence ID" value="MCD1609823.1"/>
    <property type="molecule type" value="Genomic_DNA"/>
</dbReference>
<keyword evidence="3" id="KW-0238">DNA-binding</keyword>
<dbReference type="InterPro" id="IPR011010">
    <property type="entry name" value="DNA_brk_join_enz"/>
</dbReference>
<feature type="domain" description="Phage integrase central" evidence="6">
    <location>
        <begin position="129"/>
        <end position="205"/>
    </location>
</feature>
<evidence type="ECO:0000313" key="7">
    <source>
        <dbReference type="EMBL" id="MCD1609823.1"/>
    </source>
</evidence>
<gene>
    <name evidence="7" type="ORF">K7H17_18370</name>
</gene>
<dbReference type="Proteomes" id="UP001138989">
    <property type="component" value="Unassembled WGS sequence"/>
</dbReference>
<dbReference type="Gene3D" id="3.30.160.390">
    <property type="entry name" value="Integrase, DNA-binding domain"/>
    <property type="match status" value="1"/>
</dbReference>
<dbReference type="Pfam" id="PF22022">
    <property type="entry name" value="Phage_int_M"/>
    <property type="match status" value="1"/>
</dbReference>
<dbReference type="InterPro" id="IPR038488">
    <property type="entry name" value="Integrase_DNA-bd_sf"/>
</dbReference>
<comment type="similarity">
    <text evidence="1">Belongs to the 'phage' integrase family.</text>
</comment>
<evidence type="ECO:0000259" key="5">
    <source>
        <dbReference type="Pfam" id="PF00589"/>
    </source>
</evidence>
<evidence type="ECO:0000313" key="8">
    <source>
        <dbReference type="Proteomes" id="UP001138989"/>
    </source>
</evidence>